<sequence length="396" mass="44403">MDGLQLLRRQYYALCPAYLLSVPTPSVLASEEGHDTLLSLLDEDPPAPEREYARQFWRRVLPVLEKGIMLGEGVEELTPGRRANLRNRRFPSPNAQAEAELQDVPLRCADDNLARVGRVADQQAGRRKNVSYRPRGAQLTNRTGRCRVRVQLRLHYNQLTHRSAFVGSDREELTFSQGRGKNEADFRTGNGPLHSWVQLVRFVQTDFQCGAERNVGRGCMTTYEADFQLGRGDLNVARGPYNPARGASRRVLRQHRFANLDSFASPGSPPASRRHGIPDNKAQALDWADARGDSRPGVWEEAKGRDIVAADVIYDPDIVPLLVDALSALLEDGRQAILAATVRNEDTFKLFLQRCDAVSLRTELLPLQPMSRENPTFWDTALDLGARVEVVQITRS</sequence>
<dbReference type="HOGENOM" id="CLU_038942_4_0_1"/>
<proteinExistence type="predicted"/>
<dbReference type="Proteomes" id="UP000002748">
    <property type="component" value="Unassembled WGS sequence"/>
</dbReference>
<dbReference type="OrthoDB" id="194386at2759"/>
<dbReference type="KEGG" id="tasa:A1Q1_05619"/>
<comment type="caution">
    <text evidence="1">The sequence shown here is derived from an EMBL/GenBank/DDBJ whole genome shotgun (WGS) entry which is preliminary data.</text>
</comment>
<dbReference type="EMBL" id="ALBS01000318">
    <property type="protein sequence ID" value="EJT45894.1"/>
    <property type="molecule type" value="Genomic_DNA"/>
</dbReference>
<dbReference type="RefSeq" id="XP_014176303.1">
    <property type="nucleotide sequence ID" value="XM_014320828.1"/>
</dbReference>
<protein>
    <submittedName>
        <fullName evidence="1">Uncharacterized protein</fullName>
    </submittedName>
</protein>
<evidence type="ECO:0000313" key="2">
    <source>
        <dbReference type="Proteomes" id="UP000002748"/>
    </source>
</evidence>
<reference evidence="1 2" key="1">
    <citation type="journal article" date="2012" name="Eukaryot. Cell">
        <title>Draft genome sequence of CBS 2479, the standard type strain of Trichosporon asahii.</title>
        <authorList>
            <person name="Yang R.Y."/>
            <person name="Li H.T."/>
            <person name="Zhu H."/>
            <person name="Zhou G.P."/>
            <person name="Wang M."/>
            <person name="Wang L."/>
        </authorList>
    </citation>
    <scope>NUCLEOTIDE SEQUENCE [LARGE SCALE GENOMIC DNA]</scope>
    <source>
        <strain evidence="2">ATCC 90039 / CBS 2479 / JCM 2466 / KCTC 7840 / NCYC 2677 / UAMH 7654</strain>
    </source>
</reference>
<dbReference type="Gene3D" id="3.40.50.150">
    <property type="entry name" value="Vaccinia Virus protein VP39"/>
    <property type="match status" value="1"/>
</dbReference>
<accession>J6ENG1</accession>
<name>J6ENG1_TRIAS</name>
<dbReference type="InterPro" id="IPR029063">
    <property type="entry name" value="SAM-dependent_MTases_sf"/>
</dbReference>
<dbReference type="AlphaFoldDB" id="J6ENG1"/>
<organism evidence="1 2">
    <name type="scientific">Trichosporon asahii var. asahii (strain ATCC 90039 / CBS 2479 / JCM 2466 / KCTC 7840 / NBRC 103889/ NCYC 2677 / UAMH 7654)</name>
    <name type="common">Yeast</name>
    <dbReference type="NCBI Taxonomy" id="1186058"/>
    <lineage>
        <taxon>Eukaryota</taxon>
        <taxon>Fungi</taxon>
        <taxon>Dikarya</taxon>
        <taxon>Basidiomycota</taxon>
        <taxon>Agaricomycotina</taxon>
        <taxon>Tremellomycetes</taxon>
        <taxon>Trichosporonales</taxon>
        <taxon>Trichosporonaceae</taxon>
        <taxon>Trichosporon</taxon>
    </lineage>
</organism>
<dbReference type="VEuPathDB" id="FungiDB:A1Q1_05619"/>
<evidence type="ECO:0000313" key="1">
    <source>
        <dbReference type="EMBL" id="EJT45894.1"/>
    </source>
</evidence>
<gene>
    <name evidence="1" type="ORF">A1Q1_05619</name>
</gene>
<dbReference type="GeneID" id="25989131"/>